<evidence type="ECO:0000256" key="1">
    <source>
        <dbReference type="SAM" id="MobiDB-lite"/>
    </source>
</evidence>
<feature type="region of interest" description="Disordered" evidence="1">
    <location>
        <begin position="1"/>
        <end position="40"/>
    </location>
</feature>
<sequence>DTESLGGSDTESPRTSHSSEPVNEPNTSPKKSSGKKTVKATDDDYRLANLILDGVRRLQPNFKTPNLDAWANDCRKIRELDNRTPAEIAHVFNWANRDDFWQTNILSPAKLRKQFDQLQIKANQCKGSAHENRYPGAGNQLQQQHAQLNAAFARASAREVNAGPLEANDPAVRPQMDITAQAV</sequence>
<proteinExistence type="predicted"/>
<evidence type="ECO:0000313" key="2">
    <source>
        <dbReference type="EMBL" id="MCO1336089.1"/>
    </source>
</evidence>
<keyword evidence="3" id="KW-1185">Reference proteome</keyword>
<accession>A0A9X2J722</accession>
<dbReference type="AlphaFoldDB" id="A0A9X2J722"/>
<feature type="non-terminal residue" evidence="2">
    <location>
        <position position="1"/>
    </location>
</feature>
<evidence type="ECO:0008006" key="4">
    <source>
        <dbReference type="Google" id="ProtNLM"/>
    </source>
</evidence>
<comment type="caution">
    <text evidence="2">The sequence shown here is derived from an EMBL/GenBank/DDBJ whole genome shotgun (WGS) entry which is preliminary data.</text>
</comment>
<name>A0A9X2J722_9GAMM</name>
<protein>
    <recommendedName>
        <fullName evidence="4">Replication protein 15</fullName>
    </recommendedName>
</protein>
<reference evidence="2" key="1">
    <citation type="journal article" date="2022" name="Arch. Microbiol.">
        <title>Microbulbifer okhotskensis sp. nov., isolated from a deep bottom sediment of the Okhotsk Sea.</title>
        <authorList>
            <person name="Romanenko L."/>
            <person name="Kurilenko V."/>
            <person name="Otstavnykh N."/>
            <person name="Velansky P."/>
            <person name="Isaeva M."/>
            <person name="Mikhailov V."/>
        </authorList>
    </citation>
    <scope>NUCLEOTIDE SEQUENCE</scope>
    <source>
        <strain evidence="2">OS29</strain>
    </source>
</reference>
<organism evidence="2 3">
    <name type="scientific">Microbulbifer okhotskensis</name>
    <dbReference type="NCBI Taxonomy" id="2926617"/>
    <lineage>
        <taxon>Bacteria</taxon>
        <taxon>Pseudomonadati</taxon>
        <taxon>Pseudomonadota</taxon>
        <taxon>Gammaproteobacteria</taxon>
        <taxon>Cellvibrionales</taxon>
        <taxon>Microbulbiferaceae</taxon>
        <taxon>Microbulbifer</taxon>
    </lineage>
</organism>
<dbReference type="EMBL" id="JALBWM010000103">
    <property type="protein sequence ID" value="MCO1336089.1"/>
    <property type="molecule type" value="Genomic_DNA"/>
</dbReference>
<dbReference type="Proteomes" id="UP001139028">
    <property type="component" value="Unassembled WGS sequence"/>
</dbReference>
<gene>
    <name evidence="2" type="ORF">MO867_17295</name>
</gene>
<evidence type="ECO:0000313" key="3">
    <source>
        <dbReference type="Proteomes" id="UP001139028"/>
    </source>
</evidence>
<feature type="compositionally biased region" description="Polar residues" evidence="1">
    <location>
        <begin position="1"/>
        <end position="31"/>
    </location>
</feature>